<gene>
    <name evidence="2" type="ORF">UR08_00555</name>
</gene>
<proteinExistence type="predicted"/>
<accession>A0A3D8TTU6</accession>
<dbReference type="GO" id="GO:0030153">
    <property type="term" value="P:bacteriocin immunity"/>
    <property type="evidence" value="ECO:0007669"/>
    <property type="project" value="UniProtKB-KW"/>
</dbReference>
<reference evidence="3" key="1">
    <citation type="submission" date="2015-04" db="EMBL/GenBank/DDBJ databases">
        <authorList>
            <person name="Schardt J."/>
            <person name="Mueller-Herbst S."/>
            <person name="Scherer S."/>
            <person name="Huptas C."/>
        </authorList>
    </citation>
    <scope>NUCLEOTIDE SEQUENCE [LARGE SCALE GENOMIC DNA]</scope>
    <source>
        <strain evidence="3">Kiel-L1</strain>
    </source>
</reference>
<dbReference type="Gene3D" id="1.20.1440.50">
    <property type="entry name" value="Ta0600-like"/>
    <property type="match status" value="1"/>
</dbReference>
<protein>
    <recommendedName>
        <fullName evidence="4">Bacteriocin immunity protein</fullName>
    </recommendedName>
</protein>
<evidence type="ECO:0000256" key="1">
    <source>
        <dbReference type="ARBA" id="ARBA00023025"/>
    </source>
</evidence>
<keyword evidence="3" id="KW-1185">Reference proteome</keyword>
<evidence type="ECO:0008006" key="4">
    <source>
        <dbReference type="Google" id="ProtNLM"/>
    </source>
</evidence>
<evidence type="ECO:0000313" key="3">
    <source>
        <dbReference type="Proteomes" id="UP000257055"/>
    </source>
</evidence>
<dbReference type="EMBL" id="LARY01000001">
    <property type="protein sequence ID" value="RDX02067.1"/>
    <property type="molecule type" value="Genomic_DNA"/>
</dbReference>
<organism evidence="2 3">
    <name type="scientific">Listeria kieliensis</name>
    <dbReference type="NCBI Taxonomy" id="1621700"/>
    <lineage>
        <taxon>Bacteria</taxon>
        <taxon>Bacillati</taxon>
        <taxon>Bacillota</taxon>
        <taxon>Bacilli</taxon>
        <taxon>Bacillales</taxon>
        <taxon>Listeriaceae</taxon>
        <taxon>Listeria</taxon>
    </lineage>
</organism>
<evidence type="ECO:0000313" key="2">
    <source>
        <dbReference type="EMBL" id="RDX02067.1"/>
    </source>
</evidence>
<dbReference type="Pfam" id="PF08951">
    <property type="entry name" value="EntA_Immun"/>
    <property type="match status" value="1"/>
</dbReference>
<dbReference type="RefSeq" id="WP_115751731.1">
    <property type="nucleotide sequence ID" value="NZ_LARY01000001.1"/>
</dbReference>
<sequence>MNEKETKIFHYISEAYSDKKIQSNTELAGLLLKYAKMLEEGAEHKLVCVKLSNAISRYLVTHKLQSPEALTKLFDRIQPEAQEYRAEMSVNTWLNIF</sequence>
<dbReference type="InterPro" id="IPR015046">
    <property type="entry name" value="LciA_Immunity-like"/>
</dbReference>
<dbReference type="InterPro" id="IPR023130">
    <property type="entry name" value="Ta0600-like_sf"/>
</dbReference>
<dbReference type="SUPFAM" id="SSF109797">
    <property type="entry name" value="Bacteriocin immunity protein-like"/>
    <property type="match status" value="1"/>
</dbReference>
<name>A0A3D8TTU6_9LIST</name>
<comment type="caution">
    <text evidence="2">The sequence shown here is derived from an EMBL/GenBank/DDBJ whole genome shotgun (WGS) entry which is preliminary data.</text>
</comment>
<dbReference type="AlphaFoldDB" id="A0A3D8TTU6"/>
<keyword evidence="1" id="KW-0079">Bacteriocin immunity</keyword>
<dbReference type="Proteomes" id="UP000257055">
    <property type="component" value="Unassembled WGS sequence"/>
</dbReference>